<dbReference type="RefSeq" id="WP_246429092.1">
    <property type="nucleotide sequence ID" value="NZ_JACHGU010000004.1"/>
</dbReference>
<evidence type="ECO:0000256" key="5">
    <source>
        <dbReference type="ARBA" id="ARBA00023244"/>
    </source>
</evidence>
<evidence type="ECO:0000256" key="7">
    <source>
        <dbReference type="ARBA" id="ARBA00040167"/>
    </source>
</evidence>
<evidence type="ECO:0000313" key="11">
    <source>
        <dbReference type="EMBL" id="KAF1686976.1"/>
    </source>
</evidence>
<feature type="domain" description="Tetrapyrrole biosynthesis uroporphyrinogen III synthase" evidence="10">
    <location>
        <begin position="22"/>
        <end position="242"/>
    </location>
</feature>
<dbReference type="InterPro" id="IPR036108">
    <property type="entry name" value="4pyrrol_syn_uPrphyn_synt_sf"/>
</dbReference>
<evidence type="ECO:0000259" key="10">
    <source>
        <dbReference type="Pfam" id="PF02602"/>
    </source>
</evidence>
<dbReference type="EC" id="4.2.1.75" evidence="3 9"/>
<name>A0A7V8K7E6_9GAMM</name>
<dbReference type="Gene3D" id="3.40.50.10090">
    <property type="match status" value="2"/>
</dbReference>
<evidence type="ECO:0000313" key="12">
    <source>
        <dbReference type="Proteomes" id="UP000462066"/>
    </source>
</evidence>
<gene>
    <name evidence="11" type="ORF">B1992_06260</name>
</gene>
<proteinExistence type="inferred from homology"/>
<sequence length="252" mass="25916">MPTPRPPAWILVSLRPRGGHEALRRAAARHGAGLLALSPWALRPREDAASRQALDAALDAQALVFTSPAAVRAAARLRPLRERRGQHWLAVGAGSAAALRRAGIAAVRAPARMDSEGLLALPELDGISSVGLVTAPGGRGMIPAILAARGAQVHRADVYDRVPLPPGAAALERLRGLDRPAVLALSSEQALRLVLEQWPAAAATALRRCAVAAASERLARIAAGYALGPVAVAGDPRPAALAATAHALIAAA</sequence>
<evidence type="ECO:0000256" key="6">
    <source>
        <dbReference type="ARBA" id="ARBA00037589"/>
    </source>
</evidence>
<keyword evidence="12" id="KW-1185">Reference proteome</keyword>
<protein>
    <recommendedName>
        <fullName evidence="7 9">Uroporphyrinogen-III synthase</fullName>
        <ecNumber evidence="3 9">4.2.1.75</ecNumber>
    </recommendedName>
</protein>
<dbReference type="UniPathway" id="UPA00251">
    <property type="reaction ID" value="UER00320"/>
</dbReference>
<reference evidence="11 12" key="1">
    <citation type="submission" date="2017-10" db="EMBL/GenBank/DDBJ databases">
        <title>Whole genome sequencing of Pseudoxanthomonas broegbernensis DSM 12573(T).</title>
        <authorList>
            <person name="Kumar S."/>
            <person name="Bansal K."/>
            <person name="Kaur A."/>
            <person name="Patil P."/>
            <person name="Sharma S."/>
            <person name="Patil P.B."/>
        </authorList>
    </citation>
    <scope>NUCLEOTIDE SEQUENCE [LARGE SCALE GENOMIC DNA]</scope>
    <source>
        <strain evidence="11 12">DSM 12573</strain>
    </source>
</reference>
<comment type="pathway">
    <text evidence="1 9">Porphyrin-containing compound metabolism; protoporphyrin-IX biosynthesis; coproporphyrinogen-III from 5-aminolevulinate: step 3/4.</text>
</comment>
<dbReference type="PANTHER" id="PTHR38042:SF1">
    <property type="entry name" value="UROPORPHYRINOGEN-III SYNTHASE, CHLOROPLASTIC"/>
    <property type="match status" value="1"/>
</dbReference>
<dbReference type="AlphaFoldDB" id="A0A7V8K7E6"/>
<dbReference type="EMBL" id="MWIP01000004">
    <property type="protein sequence ID" value="KAF1686976.1"/>
    <property type="molecule type" value="Genomic_DNA"/>
</dbReference>
<dbReference type="Proteomes" id="UP000462066">
    <property type="component" value="Unassembled WGS sequence"/>
</dbReference>
<dbReference type="GO" id="GO:0006780">
    <property type="term" value="P:uroporphyrinogen III biosynthetic process"/>
    <property type="evidence" value="ECO:0007669"/>
    <property type="project" value="UniProtKB-UniRule"/>
</dbReference>
<dbReference type="GO" id="GO:0006782">
    <property type="term" value="P:protoporphyrinogen IX biosynthetic process"/>
    <property type="evidence" value="ECO:0007669"/>
    <property type="project" value="UniProtKB-UniRule"/>
</dbReference>
<dbReference type="InterPro" id="IPR003754">
    <property type="entry name" value="4pyrrol_synth_uPrphyn_synth"/>
</dbReference>
<dbReference type="SUPFAM" id="SSF69618">
    <property type="entry name" value="HemD-like"/>
    <property type="match status" value="1"/>
</dbReference>
<dbReference type="Pfam" id="PF02602">
    <property type="entry name" value="HEM4"/>
    <property type="match status" value="1"/>
</dbReference>
<evidence type="ECO:0000256" key="3">
    <source>
        <dbReference type="ARBA" id="ARBA00013109"/>
    </source>
</evidence>
<comment type="similarity">
    <text evidence="2 9">Belongs to the uroporphyrinogen-III synthase family.</text>
</comment>
<evidence type="ECO:0000256" key="1">
    <source>
        <dbReference type="ARBA" id="ARBA00004772"/>
    </source>
</evidence>
<evidence type="ECO:0000256" key="9">
    <source>
        <dbReference type="RuleBase" id="RU366031"/>
    </source>
</evidence>
<comment type="catalytic activity">
    <reaction evidence="8 9">
        <text>hydroxymethylbilane = uroporphyrinogen III + H2O</text>
        <dbReference type="Rhea" id="RHEA:18965"/>
        <dbReference type="ChEBI" id="CHEBI:15377"/>
        <dbReference type="ChEBI" id="CHEBI:57308"/>
        <dbReference type="ChEBI" id="CHEBI:57845"/>
        <dbReference type="EC" id="4.2.1.75"/>
    </reaction>
</comment>
<organism evidence="11 12">
    <name type="scientific">Pseudoxanthomonas broegbernensis</name>
    <dbReference type="NCBI Taxonomy" id="83619"/>
    <lineage>
        <taxon>Bacteria</taxon>
        <taxon>Pseudomonadati</taxon>
        <taxon>Pseudomonadota</taxon>
        <taxon>Gammaproteobacteria</taxon>
        <taxon>Lysobacterales</taxon>
        <taxon>Lysobacteraceae</taxon>
        <taxon>Pseudoxanthomonas</taxon>
    </lineage>
</organism>
<dbReference type="CDD" id="cd06578">
    <property type="entry name" value="HemD"/>
    <property type="match status" value="1"/>
</dbReference>
<dbReference type="InterPro" id="IPR039793">
    <property type="entry name" value="UROS/Hem4"/>
</dbReference>
<keyword evidence="5 9" id="KW-0627">Porphyrin biosynthesis</keyword>
<evidence type="ECO:0000256" key="8">
    <source>
        <dbReference type="ARBA" id="ARBA00048617"/>
    </source>
</evidence>
<evidence type="ECO:0000256" key="2">
    <source>
        <dbReference type="ARBA" id="ARBA00008133"/>
    </source>
</evidence>
<comment type="function">
    <text evidence="6 9">Catalyzes cyclization of the linear tetrapyrrole, hydroxymethylbilane, to the macrocyclic uroporphyrinogen III.</text>
</comment>
<comment type="caution">
    <text evidence="11">The sequence shown here is derived from an EMBL/GenBank/DDBJ whole genome shotgun (WGS) entry which is preliminary data.</text>
</comment>
<evidence type="ECO:0000256" key="4">
    <source>
        <dbReference type="ARBA" id="ARBA00023239"/>
    </source>
</evidence>
<accession>A0A7V8K7E6</accession>
<dbReference type="GO" id="GO:0004852">
    <property type="term" value="F:uroporphyrinogen-III synthase activity"/>
    <property type="evidence" value="ECO:0007669"/>
    <property type="project" value="UniProtKB-UniRule"/>
</dbReference>
<keyword evidence="4 9" id="KW-0456">Lyase</keyword>
<dbReference type="PANTHER" id="PTHR38042">
    <property type="entry name" value="UROPORPHYRINOGEN-III SYNTHASE, CHLOROPLASTIC"/>
    <property type="match status" value="1"/>
</dbReference>